<evidence type="ECO:0000313" key="3">
    <source>
        <dbReference type="EMBL" id="CAI2386157.1"/>
    </source>
</evidence>
<keyword evidence="1" id="KW-0472">Membrane</keyword>
<feature type="chain" id="PRO_5042278729" description="Acyltransferase 3 domain-containing protein" evidence="2">
    <location>
        <begin position="20"/>
        <end position="805"/>
    </location>
</feature>
<dbReference type="PANTHER" id="PTHR11161:SF0">
    <property type="entry name" value="O-ACYLTRANSFERASE LIKE PROTEIN"/>
    <property type="match status" value="1"/>
</dbReference>
<organism evidence="3 4">
    <name type="scientific">Euplotes crassus</name>
    <dbReference type="NCBI Taxonomy" id="5936"/>
    <lineage>
        <taxon>Eukaryota</taxon>
        <taxon>Sar</taxon>
        <taxon>Alveolata</taxon>
        <taxon>Ciliophora</taxon>
        <taxon>Intramacronucleata</taxon>
        <taxon>Spirotrichea</taxon>
        <taxon>Hypotrichia</taxon>
        <taxon>Euplotida</taxon>
        <taxon>Euplotidae</taxon>
        <taxon>Moneuplotes</taxon>
    </lineage>
</organism>
<gene>
    <name evidence="3" type="ORF">ECRASSUSDP1_LOCUS27761</name>
</gene>
<dbReference type="AlphaFoldDB" id="A0AAD1Y7S7"/>
<feature type="transmembrane region" description="Helical" evidence="1">
    <location>
        <begin position="209"/>
        <end position="232"/>
    </location>
</feature>
<dbReference type="PANTHER" id="PTHR11161">
    <property type="entry name" value="O-ACYLTRANSFERASE"/>
    <property type="match status" value="1"/>
</dbReference>
<feature type="transmembrane region" description="Helical" evidence="1">
    <location>
        <begin position="587"/>
        <end position="607"/>
    </location>
</feature>
<keyword evidence="2" id="KW-0732">Signal</keyword>
<reference evidence="3" key="1">
    <citation type="submission" date="2023-07" db="EMBL/GenBank/DDBJ databases">
        <authorList>
            <consortium name="AG Swart"/>
            <person name="Singh M."/>
            <person name="Singh A."/>
            <person name="Seah K."/>
            <person name="Emmerich C."/>
        </authorList>
    </citation>
    <scope>NUCLEOTIDE SEQUENCE</scope>
    <source>
        <strain evidence="3">DP1</strain>
    </source>
</reference>
<comment type="caution">
    <text evidence="3">The sequence shown here is derived from an EMBL/GenBank/DDBJ whole genome shotgun (WGS) entry which is preliminary data.</text>
</comment>
<proteinExistence type="predicted"/>
<sequence>MNNLLFSILFLLLLAFAKGASLQNSSTKDSFYARISNELGTKIIEKISNLDIKEHGKHSGVTRESIRKAHFNSSYEKCYLAFNNYNKNLFEGDSAQMILSSFTEIGDLGNYERCKSIPQAAYYILQLNITHLPIELRVGICFPEQCTQDMLNLIAGYFSDGTGKLVRKVAEMQEIDMLIEHNVTLQTHFYHPDTRNKLVSQQNSTVAPIALTVVGVFFLLTVVASLTSMQLAQKRLKETKQRIIEQEKLERLKNNTNDESNQYCIDPFERTTKATVDAQPVNYSECTSRSSRATTEFQLETQKFAPGKFITENDRRNMVLEDYQEERGLAMKYLNCFNISKNLGEMLKTKRSKEDDEELEVLEALKVLLFCWGVICATSLYVLTSSGRNIPILLKFFSQYDFAFISAGNLVPEAFFFMIYFFSFIKINQYYDRKGVLRTKNYLWLFLYRVLKMAPLYYFVFLIGWALLPLASNNINWFGTDRLFHDCDSQWPYVLTFLNTYFPFFTQALRGCFYWPYLVPNDLQLYIFFPIWIIVYRKNKNAFLALMLVLQLVGLFIHGFIGYYYNLSVGIMTLDDYYLWSYQFNKAHTKVSAISFGLTMAYIYLRILEYRKSNDDGKKKNFKIIDFMHKSTIVTIFLYLYSILIFACITLIVRSANDDAYSWSRMQNTLYTIAARPLLLTVIMSLLLIIFMGKGHIAKYLMTSRIWLPLSNLTYAGYLIYPIVIGANFYASQRAFFITNPSIIFAMLSNIIICYLGALVLHIFVQAPIDRVLKTTYQVVRNSRGSLETMSEQGSLLEPNEITKL</sequence>
<evidence type="ECO:0000313" key="4">
    <source>
        <dbReference type="Proteomes" id="UP001295684"/>
    </source>
</evidence>
<feature type="transmembrane region" description="Helical" evidence="1">
    <location>
        <begin position="446"/>
        <end position="468"/>
    </location>
</feature>
<feature type="transmembrane region" description="Helical" evidence="1">
    <location>
        <begin position="743"/>
        <end position="765"/>
    </location>
</feature>
<dbReference type="Proteomes" id="UP001295684">
    <property type="component" value="Unassembled WGS sequence"/>
</dbReference>
<feature type="signal peptide" evidence="2">
    <location>
        <begin position="1"/>
        <end position="19"/>
    </location>
</feature>
<evidence type="ECO:0008006" key="5">
    <source>
        <dbReference type="Google" id="ProtNLM"/>
    </source>
</evidence>
<accession>A0AAD1Y7S7</accession>
<evidence type="ECO:0000256" key="2">
    <source>
        <dbReference type="SAM" id="SignalP"/>
    </source>
</evidence>
<name>A0AAD1Y7S7_EUPCR</name>
<keyword evidence="1" id="KW-1133">Transmembrane helix</keyword>
<feature type="transmembrane region" description="Helical" evidence="1">
    <location>
        <begin position="514"/>
        <end position="535"/>
    </location>
</feature>
<feature type="transmembrane region" description="Helical" evidence="1">
    <location>
        <begin position="361"/>
        <end position="382"/>
    </location>
</feature>
<keyword evidence="4" id="KW-1185">Reference proteome</keyword>
<dbReference type="EMBL" id="CAMPGE010028647">
    <property type="protein sequence ID" value="CAI2386157.1"/>
    <property type="molecule type" value="Genomic_DNA"/>
</dbReference>
<dbReference type="InterPro" id="IPR052728">
    <property type="entry name" value="O2_lipid_transport_reg"/>
</dbReference>
<protein>
    <recommendedName>
        <fullName evidence="5">Acyltransferase 3 domain-containing protein</fullName>
    </recommendedName>
</protein>
<feature type="transmembrane region" description="Helical" evidence="1">
    <location>
        <begin position="627"/>
        <end position="653"/>
    </location>
</feature>
<keyword evidence="1" id="KW-0812">Transmembrane</keyword>
<feature type="transmembrane region" description="Helical" evidence="1">
    <location>
        <begin position="673"/>
        <end position="692"/>
    </location>
</feature>
<feature type="transmembrane region" description="Helical" evidence="1">
    <location>
        <begin position="713"/>
        <end position="731"/>
    </location>
</feature>
<feature type="transmembrane region" description="Helical" evidence="1">
    <location>
        <begin position="402"/>
        <end position="425"/>
    </location>
</feature>
<feature type="transmembrane region" description="Helical" evidence="1">
    <location>
        <begin position="542"/>
        <end position="567"/>
    </location>
</feature>
<evidence type="ECO:0000256" key="1">
    <source>
        <dbReference type="SAM" id="Phobius"/>
    </source>
</evidence>